<sequence>MNKKLKLIFSVASSSFVFPLLATACKFEKHFDYRESKYAETTELANDPNLISTIDLDIPNYYDKAIISPIDDIENINWRDDKKTRDSKILNLYKTKNEFLDHLKDKSLFYSKDKYNQNLEKWFDDFQVWSDKNIDFTKYDVLELVVTKDRLREWAYLKLIWGKDKNYLIYSASPPYSYLYQPKIDINKLHYFIFIDKEKQLEVNNIQILDSSYISRKMWDKRREKVLQVQEKDYRFKKLP</sequence>
<feature type="chain" id="PRO_5003388902" description="Lipoprotein" evidence="1">
    <location>
        <begin position="23"/>
        <end position="240"/>
    </location>
</feature>
<dbReference type="STRING" id="1037410.MCSF7_02796"/>
<gene>
    <name evidence="2" type="ORF">MCSF7_02796</name>
</gene>
<evidence type="ECO:0000256" key="1">
    <source>
        <dbReference type="SAM" id="SignalP"/>
    </source>
</evidence>
<dbReference type="AlphaFoldDB" id="F9UJA1"/>
<keyword evidence="3" id="KW-1185">Reference proteome</keyword>
<dbReference type="RefSeq" id="WP_006608367.1">
    <property type="nucleotide sequence ID" value="NZ_AFXA01000003.1"/>
</dbReference>
<dbReference type="EMBL" id="AFXA01000003">
    <property type="protein sequence ID" value="EGV00544.1"/>
    <property type="molecule type" value="Genomic_DNA"/>
</dbReference>
<evidence type="ECO:0000313" key="2">
    <source>
        <dbReference type="EMBL" id="EGV00544.1"/>
    </source>
</evidence>
<name>F9UJA1_9BACT</name>
<organism evidence="2 3">
    <name type="scientific">Mycoplasmopsis columbina SF7</name>
    <dbReference type="NCBI Taxonomy" id="1037410"/>
    <lineage>
        <taxon>Bacteria</taxon>
        <taxon>Bacillati</taxon>
        <taxon>Mycoplasmatota</taxon>
        <taxon>Mycoplasmoidales</taxon>
        <taxon>Metamycoplasmataceae</taxon>
        <taxon>Mycoplasmopsis</taxon>
    </lineage>
</organism>
<comment type="caution">
    <text evidence="2">The sequence shown here is derived from an EMBL/GenBank/DDBJ whole genome shotgun (WGS) entry which is preliminary data.</text>
</comment>
<evidence type="ECO:0000313" key="3">
    <source>
        <dbReference type="Proteomes" id="UP000004978"/>
    </source>
</evidence>
<dbReference type="PROSITE" id="PS51257">
    <property type="entry name" value="PROKAR_LIPOPROTEIN"/>
    <property type="match status" value="1"/>
</dbReference>
<evidence type="ECO:0008006" key="4">
    <source>
        <dbReference type="Google" id="ProtNLM"/>
    </source>
</evidence>
<protein>
    <recommendedName>
        <fullName evidence="4">Lipoprotein</fullName>
    </recommendedName>
</protein>
<feature type="signal peptide" evidence="1">
    <location>
        <begin position="1"/>
        <end position="22"/>
    </location>
</feature>
<keyword evidence="1" id="KW-0732">Signal</keyword>
<dbReference type="Proteomes" id="UP000004978">
    <property type="component" value="Unassembled WGS sequence"/>
</dbReference>
<proteinExistence type="predicted"/>
<accession>F9UJA1</accession>
<reference evidence="2 3" key="1">
    <citation type="journal article" date="2013" name="Genome Announc.">
        <title>Genome Sequence of Mycoplasma columbinum Strain SF7.</title>
        <authorList>
            <person name="Guo Z."/>
            <person name="Xu X."/>
            <person name="Zheng Q."/>
            <person name="Li T."/>
            <person name="Kuang S."/>
            <person name="Zhang Z."/>
            <person name="Chen Y."/>
            <person name="Lu X."/>
            <person name="Zhou R."/>
            <person name="Bi D."/>
            <person name="Jin H."/>
        </authorList>
    </citation>
    <scope>NUCLEOTIDE SEQUENCE [LARGE SCALE GENOMIC DNA]</scope>
    <source>
        <strain evidence="2 3">SF7</strain>
    </source>
</reference>